<sequence length="115" mass="13113">MMRVRGEEPRREAADATSVFVGATRYTSPLAWLRLAPRWFAMVRQLKRMPGYVHHQVYYEPPFTLGTIGFFATREDLLRFSRTGAHRELMGWAVDGTRNATGGYIRLYGSDGGRA</sequence>
<evidence type="ECO:0008006" key="3">
    <source>
        <dbReference type="Google" id="ProtNLM"/>
    </source>
</evidence>
<accession>A0ABV9D7I2</accession>
<evidence type="ECO:0000313" key="2">
    <source>
        <dbReference type="Proteomes" id="UP001595955"/>
    </source>
</evidence>
<proteinExistence type="predicted"/>
<protein>
    <recommendedName>
        <fullName evidence="3">DUF4188 domain-containing protein</fullName>
    </recommendedName>
</protein>
<dbReference type="EMBL" id="JBHSGF010000003">
    <property type="protein sequence ID" value="MFC4554572.1"/>
    <property type="molecule type" value="Genomic_DNA"/>
</dbReference>
<reference evidence="2" key="1">
    <citation type="journal article" date="2019" name="Int. J. Syst. Evol. Microbiol.">
        <title>The Global Catalogue of Microorganisms (GCM) 10K type strain sequencing project: providing services to taxonomists for standard genome sequencing and annotation.</title>
        <authorList>
            <consortium name="The Broad Institute Genomics Platform"/>
            <consortium name="The Broad Institute Genome Sequencing Center for Infectious Disease"/>
            <person name="Wu L."/>
            <person name="Ma J."/>
        </authorList>
    </citation>
    <scope>NUCLEOTIDE SEQUENCE [LARGE SCALE GENOMIC DNA]</scope>
    <source>
        <strain evidence="2">JCM 3369</strain>
    </source>
</reference>
<dbReference type="Proteomes" id="UP001595955">
    <property type="component" value="Unassembled WGS sequence"/>
</dbReference>
<name>A0ABV9D7I2_9MICO</name>
<keyword evidence="2" id="KW-1185">Reference proteome</keyword>
<dbReference type="RefSeq" id="WP_122825154.1">
    <property type="nucleotide sequence ID" value="NZ_CP033325.1"/>
</dbReference>
<gene>
    <name evidence="1" type="ORF">ACFO3F_04865</name>
</gene>
<comment type="caution">
    <text evidence="1">The sequence shown here is derived from an EMBL/GenBank/DDBJ whole genome shotgun (WGS) entry which is preliminary data.</text>
</comment>
<evidence type="ECO:0000313" key="1">
    <source>
        <dbReference type="EMBL" id="MFC4554572.1"/>
    </source>
</evidence>
<organism evidence="1 2">
    <name type="scientific">Georgenia faecalis</name>
    <dbReference type="NCBI Taxonomy" id="2483799"/>
    <lineage>
        <taxon>Bacteria</taxon>
        <taxon>Bacillati</taxon>
        <taxon>Actinomycetota</taxon>
        <taxon>Actinomycetes</taxon>
        <taxon>Micrococcales</taxon>
        <taxon>Bogoriellaceae</taxon>
        <taxon>Georgenia</taxon>
    </lineage>
</organism>